<feature type="region of interest" description="Disordered" evidence="2">
    <location>
        <begin position="731"/>
        <end position="782"/>
    </location>
</feature>
<sequence length="1077" mass="122012">MSMDAAEVVLSDVEPLPSSPPPFSSSFPSLTRSWPSSPLSSSRQVTAHLYSSLQRSKEQELCNTSTYNTRHPLTGTSTGHSAKARQVSFKSSSPDLSSAMSTTARTLSSDRLNESQQADFSLDVHSSREVVPGAEEVESEAELMMEEMDLKLQNSVHNSAKYLSGRRHIEEMENVRSHLQTILRSAPTATDTDELLRPVSQHLQDDSYGSDTTSHLLSAALSLGGVEELFPRYSRLRADVNPTPLPSLSELQVIRESLERERARRKHSEQQVLALQNKALALQQQLALAVSADRKKDIMIEQLDKTLEKVVEGWRRHEREKSDGVRRLQEEKEAAESAWDKQREALACFEKSLSEAAETLDKEQKRNEELQSSNKQQERELAELRVRVEELRVRAEQRQSEAEEERAKAEKLQKLSHTLQSQLDQQNQQSKNTHAQLQQEITHLTQQLEREQERVGLEVQLREEAQSTIKQLQQELEETRRERDAARVDRALDQARFEAQRSQWEVELRLCVEQQVTERLANIQQENSIATAKLREQHRKQLLDLSARHERELSTQMEEFRVQLEEKEEKQQQLSLHFNNKITSLQEEMLSMETCKRRLESQREELVSRLQGMMRSHWTETLRLLNNQEQAEGIFSPLSMWGGSKTHSSPQDQDTTICSTVNTLAPAPPQAVVLHMSREKEQAMKREAEIRMERGTGESDFGLLNHSHAFCPLEPVLDDTHLTALGGSDLSSLWERPLGEGGGGGEIEKQKAEEEKERRSRAKDFDRTVRRQEEVDMGSMVKGHEASLHQTLNQTSNHFKNLDHLHSDSSHQFEQCVNVQANQNPTSSFMPNQLHTSSDRLTTPSYSSGKGAGRCDTSVETYSSAGMKALPIKEQPLSIKDRAPPTGIDVSSLNEGRQNELHYYISKLLERSPSELLEEQPVDQRKAETHSSHSGLSSQWEFFSPGLKPPLNSLPSQTEALPKLNMPSSTHSSTAPQITHPVLQGQPDPQLEQLADLLRLTLPQNHSNQQLQQLLSSLIRSEDSCTDPVKANLDRKLAQHDRRERQPPSRSAPSGPLRGRRNGPQGQRSGSKVNAWR</sequence>
<dbReference type="GO" id="GO:0005814">
    <property type="term" value="C:centriole"/>
    <property type="evidence" value="ECO:0007669"/>
    <property type="project" value="TreeGrafter"/>
</dbReference>
<reference evidence="4" key="2">
    <citation type="submission" date="2025-05" db="UniProtKB">
        <authorList>
            <consortium name="Ensembl"/>
        </authorList>
    </citation>
    <scope>IDENTIFICATION</scope>
</reference>
<dbReference type="KEGG" id="amex:103041597"/>
<dbReference type="EMBL" id="JAICCE010000013">
    <property type="protein sequence ID" value="KAG9269424.1"/>
    <property type="molecule type" value="Genomic_DNA"/>
</dbReference>
<feature type="compositionally biased region" description="Basic and acidic residues" evidence="2">
    <location>
        <begin position="360"/>
        <end position="369"/>
    </location>
</feature>
<feature type="compositionally biased region" description="Polar residues" evidence="2">
    <location>
        <begin position="966"/>
        <end position="977"/>
    </location>
</feature>
<dbReference type="Proteomes" id="UP000752171">
    <property type="component" value="Unassembled WGS sequence"/>
</dbReference>
<protein>
    <submittedName>
        <fullName evidence="3 4">Centrobin</fullName>
    </submittedName>
</protein>
<dbReference type="GO" id="GO:1902410">
    <property type="term" value="P:mitotic cytokinetic process"/>
    <property type="evidence" value="ECO:0007669"/>
    <property type="project" value="TreeGrafter"/>
</dbReference>
<dbReference type="PANTHER" id="PTHR34439">
    <property type="entry name" value="CENTROBIN"/>
    <property type="match status" value="1"/>
</dbReference>
<accession>A0A8B9HTR7</accession>
<evidence type="ECO:0000313" key="4">
    <source>
        <dbReference type="Ensembl" id="ENSAMXP00005014701.1"/>
    </source>
</evidence>
<feature type="compositionally biased region" description="Basic and acidic residues" evidence="2">
    <location>
        <begin position="922"/>
        <end position="931"/>
    </location>
</feature>
<dbReference type="AlphaFoldDB" id="A0A8B9HTR7"/>
<feature type="compositionally biased region" description="Polar residues" evidence="2">
    <location>
        <begin position="1064"/>
        <end position="1077"/>
    </location>
</feature>
<dbReference type="GeneID" id="103041597"/>
<feature type="compositionally biased region" description="Polar residues" evidence="2">
    <location>
        <begin position="932"/>
        <end position="941"/>
    </location>
</feature>
<feature type="coiled-coil region" evidence="1">
    <location>
        <begin position="251"/>
        <end position="285"/>
    </location>
</feature>
<name>A0A8B9HTR7_ASTMX</name>
<evidence type="ECO:0000256" key="1">
    <source>
        <dbReference type="SAM" id="Coils"/>
    </source>
</evidence>
<feature type="region of interest" description="Disordered" evidence="2">
    <location>
        <begin position="66"/>
        <end position="112"/>
    </location>
</feature>
<feature type="region of interest" description="Disordered" evidence="2">
    <location>
        <begin position="360"/>
        <end position="379"/>
    </location>
</feature>
<dbReference type="PANTHER" id="PTHR34439:SF1">
    <property type="entry name" value="CENTROBIN"/>
    <property type="match status" value="1"/>
</dbReference>
<feature type="region of interest" description="Disordered" evidence="2">
    <location>
        <begin position="1030"/>
        <end position="1077"/>
    </location>
</feature>
<feature type="compositionally biased region" description="Basic and acidic residues" evidence="2">
    <location>
        <begin position="746"/>
        <end position="774"/>
    </location>
</feature>
<reference evidence="3 6" key="1">
    <citation type="submission" date="2021-07" db="EMBL/GenBank/DDBJ databases">
        <authorList>
            <person name="Imarazene B."/>
            <person name="Zahm M."/>
            <person name="Klopp C."/>
            <person name="Cabau C."/>
            <person name="Beille S."/>
            <person name="Jouanno E."/>
            <person name="Castinel A."/>
            <person name="Lluch J."/>
            <person name="Gil L."/>
            <person name="Kuchtly C."/>
            <person name="Lopez Roques C."/>
            <person name="Donnadieu C."/>
            <person name="Parrinello H."/>
            <person name="Journot L."/>
            <person name="Du K."/>
            <person name="Schartl M."/>
            <person name="Retaux S."/>
            <person name="Guiguen Y."/>
        </authorList>
    </citation>
    <scope>NUCLEOTIDE SEQUENCE [LARGE SCALE GENOMIC DNA]</scope>
    <source>
        <strain evidence="3">Pach_M1</strain>
        <tissue evidence="3">Testis</tissue>
    </source>
</reference>
<evidence type="ECO:0000256" key="2">
    <source>
        <dbReference type="SAM" id="MobiDB-lite"/>
    </source>
</evidence>
<feature type="compositionally biased region" description="Basic and acidic residues" evidence="2">
    <location>
        <begin position="1032"/>
        <end position="1047"/>
    </location>
</feature>
<evidence type="ECO:0000313" key="5">
    <source>
        <dbReference type="Proteomes" id="UP000694621"/>
    </source>
</evidence>
<organism evidence="4 5">
    <name type="scientific">Astyanax mexicanus</name>
    <name type="common">Blind cave fish</name>
    <name type="synonym">Astyanax fasciatus mexicanus</name>
    <dbReference type="NCBI Taxonomy" id="7994"/>
    <lineage>
        <taxon>Eukaryota</taxon>
        <taxon>Metazoa</taxon>
        <taxon>Chordata</taxon>
        <taxon>Craniata</taxon>
        <taxon>Vertebrata</taxon>
        <taxon>Euteleostomi</taxon>
        <taxon>Actinopterygii</taxon>
        <taxon>Neopterygii</taxon>
        <taxon>Teleostei</taxon>
        <taxon>Ostariophysi</taxon>
        <taxon>Characiformes</taxon>
        <taxon>Characoidei</taxon>
        <taxon>Acestrorhamphidae</taxon>
        <taxon>Acestrorhamphinae</taxon>
        <taxon>Astyanax</taxon>
    </lineage>
</organism>
<dbReference type="Ensembl" id="ENSAMXT00005016281.1">
    <property type="protein sequence ID" value="ENSAMXP00005014701.1"/>
    <property type="gene ID" value="ENSAMXG00005007830.1"/>
</dbReference>
<evidence type="ECO:0000313" key="6">
    <source>
        <dbReference type="Proteomes" id="UP000752171"/>
    </source>
</evidence>
<feature type="compositionally biased region" description="Polar residues" evidence="2">
    <location>
        <begin position="88"/>
        <end position="112"/>
    </location>
</feature>
<feature type="coiled-coil region" evidence="1">
    <location>
        <begin position="520"/>
        <end position="616"/>
    </location>
</feature>
<dbReference type="GO" id="GO:0007099">
    <property type="term" value="P:centriole replication"/>
    <property type="evidence" value="ECO:0007669"/>
    <property type="project" value="InterPro"/>
</dbReference>
<feature type="compositionally biased region" description="Polar residues" evidence="2">
    <location>
        <begin position="823"/>
        <end position="848"/>
    </location>
</feature>
<keyword evidence="1" id="KW-0175">Coiled coil</keyword>
<dbReference type="Proteomes" id="UP000694621">
    <property type="component" value="Unplaced"/>
</dbReference>
<evidence type="ECO:0000313" key="3">
    <source>
        <dbReference type="EMBL" id="KAG9269424.1"/>
    </source>
</evidence>
<gene>
    <name evidence="4" type="primary">cntrob</name>
    <name evidence="3" type="synonym">CNTROB</name>
    <name evidence="3" type="ORF">AMEX_G16463</name>
</gene>
<feature type="compositionally biased region" description="Low complexity" evidence="2">
    <location>
        <begin position="24"/>
        <end position="41"/>
    </location>
</feature>
<dbReference type="CTD" id="116840"/>
<dbReference type="GO" id="GO:1902017">
    <property type="term" value="P:regulation of cilium assembly"/>
    <property type="evidence" value="ECO:0007669"/>
    <property type="project" value="InterPro"/>
</dbReference>
<dbReference type="GO" id="GO:0051299">
    <property type="term" value="P:centrosome separation"/>
    <property type="evidence" value="ECO:0007669"/>
    <property type="project" value="TreeGrafter"/>
</dbReference>
<feature type="compositionally biased region" description="Polar residues" evidence="2">
    <location>
        <begin position="66"/>
        <end position="80"/>
    </location>
</feature>
<feature type="region of interest" description="Disordered" evidence="2">
    <location>
        <begin position="1"/>
        <end position="41"/>
    </location>
</feature>
<feature type="region of interest" description="Disordered" evidence="2">
    <location>
        <begin position="917"/>
        <end position="986"/>
    </location>
</feature>
<dbReference type="GO" id="GO:0005813">
    <property type="term" value="C:centrosome"/>
    <property type="evidence" value="ECO:0007669"/>
    <property type="project" value="TreeGrafter"/>
</dbReference>
<feature type="region of interest" description="Disordered" evidence="2">
    <location>
        <begin position="823"/>
        <end position="854"/>
    </location>
</feature>
<proteinExistence type="predicted"/>
<dbReference type="InterPro" id="IPR038923">
    <property type="entry name" value="Centrobin"/>
</dbReference>